<accession>A0A8J2ZV00</accession>
<keyword evidence="1" id="KW-1133">Transmembrane helix</keyword>
<dbReference type="PANTHER" id="PTHR37814">
    <property type="entry name" value="CONSERVED MEMBRANE PROTEIN"/>
    <property type="match status" value="1"/>
</dbReference>
<feature type="transmembrane region" description="Helical" evidence="1">
    <location>
        <begin position="7"/>
        <end position="24"/>
    </location>
</feature>
<feature type="transmembrane region" description="Helical" evidence="1">
    <location>
        <begin position="173"/>
        <end position="192"/>
    </location>
</feature>
<proteinExistence type="predicted"/>
<protein>
    <recommendedName>
        <fullName evidence="4">Membrane protein YkvI</fullName>
    </recommendedName>
</protein>
<evidence type="ECO:0000256" key="1">
    <source>
        <dbReference type="SAM" id="Phobius"/>
    </source>
</evidence>
<feature type="transmembrane region" description="Helical" evidence="1">
    <location>
        <begin position="204"/>
        <end position="222"/>
    </location>
</feature>
<feature type="transmembrane region" description="Helical" evidence="1">
    <location>
        <begin position="36"/>
        <end position="58"/>
    </location>
</feature>
<feature type="transmembrane region" description="Helical" evidence="1">
    <location>
        <begin position="79"/>
        <end position="103"/>
    </location>
</feature>
<comment type="caution">
    <text evidence="2">The sequence shown here is derived from an EMBL/GenBank/DDBJ whole genome shotgun (WGS) entry which is preliminary data.</text>
</comment>
<dbReference type="PANTHER" id="PTHR37814:SF1">
    <property type="entry name" value="MEMBRANE PROTEIN"/>
    <property type="match status" value="1"/>
</dbReference>
<gene>
    <name evidence="2" type="primary">yyaD</name>
    <name evidence="2" type="ORF">GCM10007096_16590</name>
</gene>
<feature type="transmembrane region" description="Helical" evidence="1">
    <location>
        <begin position="249"/>
        <end position="274"/>
    </location>
</feature>
<evidence type="ECO:0000313" key="3">
    <source>
        <dbReference type="Proteomes" id="UP000656813"/>
    </source>
</evidence>
<keyword evidence="1" id="KW-0812">Transmembrane</keyword>
<evidence type="ECO:0008006" key="4">
    <source>
        <dbReference type="Google" id="ProtNLM"/>
    </source>
</evidence>
<keyword evidence="1" id="KW-0472">Membrane</keyword>
<organism evidence="2 3">
    <name type="scientific">Pullulanibacillus pueri</name>
    <dbReference type="NCBI Taxonomy" id="1437324"/>
    <lineage>
        <taxon>Bacteria</taxon>
        <taxon>Bacillati</taxon>
        <taxon>Bacillota</taxon>
        <taxon>Bacilli</taxon>
        <taxon>Bacillales</taxon>
        <taxon>Sporolactobacillaceae</taxon>
        <taxon>Pullulanibacillus</taxon>
    </lineage>
</organism>
<sequence length="341" mass="37695">MVKAGLKWMFLIIGTTIGAGYASGRELWQFFGQESVFAIALFTILFILSIYVMMSIGYKMKTTHYTPILEQLVGEKIAAIYDGMIFVYLFSTTVIMIAGGGAALEAVKIPYWHGIFLMSTVLVLLFIWGNKGLVSINIVIIPLLIILLLAVLLKFGHHVEGIWKIDIYHQSNWTSAIIFTSLNILSLAAILGGIGSEIKTKGEILFASIGSGVVLGVVSFFYNQSLIQVAGDIMVYEIPLFALLKNYPYAMTIIMTVLLLFAIYTTAASGLFGLITRLKKIIKLPYWGLAALLVITMIPLTTLGFAKLVTILYPLYGLINLYILAALVIYPIVQKQQRKID</sequence>
<keyword evidence="3" id="KW-1185">Reference proteome</keyword>
<reference evidence="2" key="2">
    <citation type="submission" date="2020-09" db="EMBL/GenBank/DDBJ databases">
        <authorList>
            <person name="Sun Q."/>
            <person name="Zhou Y."/>
        </authorList>
    </citation>
    <scope>NUCLEOTIDE SEQUENCE</scope>
    <source>
        <strain evidence="2">CGMCC 1.12777</strain>
    </source>
</reference>
<dbReference type="AlphaFoldDB" id="A0A8J2ZV00"/>
<dbReference type="Proteomes" id="UP000656813">
    <property type="component" value="Unassembled WGS sequence"/>
</dbReference>
<name>A0A8J2ZV00_9BACL</name>
<feature type="transmembrane region" description="Helical" evidence="1">
    <location>
        <begin position="109"/>
        <end position="127"/>
    </location>
</feature>
<dbReference type="EMBL" id="BMFV01000010">
    <property type="protein sequence ID" value="GGH80338.1"/>
    <property type="molecule type" value="Genomic_DNA"/>
</dbReference>
<evidence type="ECO:0000313" key="2">
    <source>
        <dbReference type="EMBL" id="GGH80338.1"/>
    </source>
</evidence>
<feature type="transmembrane region" description="Helical" evidence="1">
    <location>
        <begin position="134"/>
        <end position="153"/>
    </location>
</feature>
<feature type="transmembrane region" description="Helical" evidence="1">
    <location>
        <begin position="286"/>
        <end position="305"/>
    </location>
</feature>
<dbReference type="InterPro" id="IPR038728">
    <property type="entry name" value="YkvI-like"/>
</dbReference>
<reference evidence="2" key="1">
    <citation type="journal article" date="2014" name="Int. J. Syst. Evol. Microbiol.">
        <title>Complete genome sequence of Corynebacterium casei LMG S-19264T (=DSM 44701T), isolated from a smear-ripened cheese.</title>
        <authorList>
            <consortium name="US DOE Joint Genome Institute (JGI-PGF)"/>
            <person name="Walter F."/>
            <person name="Albersmeier A."/>
            <person name="Kalinowski J."/>
            <person name="Ruckert C."/>
        </authorList>
    </citation>
    <scope>NUCLEOTIDE SEQUENCE</scope>
    <source>
        <strain evidence="2">CGMCC 1.12777</strain>
    </source>
</reference>
<feature type="transmembrane region" description="Helical" evidence="1">
    <location>
        <begin position="311"/>
        <end position="333"/>
    </location>
</feature>